<dbReference type="Bgee" id="ENSLOCG00000002732">
    <property type="expression patterns" value="Expressed in heart and 12 other cell types or tissues"/>
</dbReference>
<comment type="caution">
    <text evidence="9">Lacks conserved residue(s) required for the propagation of feature annotation.</text>
</comment>
<dbReference type="PANTHER" id="PTHR24037">
    <property type="entry name" value="HEART DEVELOPMENT PROTEIN WITH EGF-LIKE DOMAINS 1"/>
    <property type="match status" value="1"/>
</dbReference>
<feature type="compositionally biased region" description="Polar residues" evidence="10">
    <location>
        <begin position="332"/>
        <end position="341"/>
    </location>
</feature>
<keyword evidence="5" id="KW-0677">Repeat</keyword>
<evidence type="ECO:0000256" key="1">
    <source>
        <dbReference type="ARBA" id="ARBA00004236"/>
    </source>
</evidence>
<reference evidence="15" key="1">
    <citation type="submission" date="2011-12" db="EMBL/GenBank/DDBJ databases">
        <title>The Draft Genome of Lepisosteus oculatus.</title>
        <authorList>
            <consortium name="The Broad Institute Genome Assembly &amp; Analysis Group"/>
            <consortium name="Computational R&amp;D Group"/>
            <consortium name="and Sequencing Platform"/>
            <person name="Di Palma F."/>
            <person name="Alfoldi J."/>
            <person name="Johnson J."/>
            <person name="Berlin A."/>
            <person name="Gnerre S."/>
            <person name="Jaffe D."/>
            <person name="MacCallum I."/>
            <person name="Young S."/>
            <person name="Walker B.J."/>
            <person name="Lander E.S."/>
            <person name="Lindblad-Toh K."/>
        </authorList>
    </citation>
    <scope>NUCLEOTIDE SEQUENCE [LARGE SCALE GENOMIC DNA]</scope>
</reference>
<keyword evidence="7 9" id="KW-1015">Disulfide bond</keyword>
<dbReference type="HOGENOM" id="CLU_010549_0_0_1"/>
<dbReference type="PROSITE" id="PS00010">
    <property type="entry name" value="ASX_HYDROXYL"/>
    <property type="match status" value="1"/>
</dbReference>
<feature type="region of interest" description="Disordered" evidence="10">
    <location>
        <begin position="56"/>
        <end position="126"/>
    </location>
</feature>
<feature type="compositionally biased region" description="Basic and acidic residues" evidence="10">
    <location>
        <begin position="342"/>
        <end position="352"/>
    </location>
</feature>
<dbReference type="InterPro" id="IPR018097">
    <property type="entry name" value="EGF_Ca-bd_CS"/>
</dbReference>
<dbReference type="GeneTree" id="ENSGT00710000106813"/>
<feature type="compositionally biased region" description="Polar residues" evidence="10">
    <location>
        <begin position="149"/>
        <end position="181"/>
    </location>
</feature>
<dbReference type="InterPro" id="IPR001881">
    <property type="entry name" value="EGF-like_Ca-bd_dom"/>
</dbReference>
<dbReference type="AlphaFoldDB" id="W5M4A8"/>
<feature type="region of interest" description="Disordered" evidence="10">
    <location>
        <begin position="295"/>
        <end position="365"/>
    </location>
</feature>
<feature type="domain" description="EGF-like" evidence="13">
    <location>
        <begin position="543"/>
        <end position="577"/>
    </location>
</feature>
<evidence type="ECO:0000256" key="7">
    <source>
        <dbReference type="ARBA" id="ARBA00023157"/>
    </source>
</evidence>
<dbReference type="PANTHER" id="PTHR24037:SF3">
    <property type="entry name" value="PROTEIN HEG HOMOLOG 1"/>
    <property type="match status" value="1"/>
</dbReference>
<dbReference type="PROSITE" id="PS50026">
    <property type="entry name" value="EGF_3"/>
    <property type="match status" value="2"/>
</dbReference>
<dbReference type="eggNOG" id="ENOG502QPW9">
    <property type="taxonomic scope" value="Eukaryota"/>
</dbReference>
<evidence type="ECO:0000256" key="9">
    <source>
        <dbReference type="PROSITE-ProRule" id="PRU00076"/>
    </source>
</evidence>
<feature type="transmembrane region" description="Helical" evidence="11">
    <location>
        <begin position="803"/>
        <end position="828"/>
    </location>
</feature>
<keyword evidence="11" id="KW-0812">Transmembrane</keyword>
<dbReference type="SMART" id="SM00181">
    <property type="entry name" value="EGF"/>
    <property type="match status" value="3"/>
</dbReference>
<dbReference type="SUPFAM" id="SSF57184">
    <property type="entry name" value="Growth factor receptor domain"/>
    <property type="match status" value="1"/>
</dbReference>
<dbReference type="Gene3D" id="2.10.25.10">
    <property type="entry name" value="Laminin"/>
    <property type="match status" value="2"/>
</dbReference>
<dbReference type="InterPro" id="IPR009030">
    <property type="entry name" value="Growth_fac_rcpt_cys_sf"/>
</dbReference>
<feature type="disulfide bond" evidence="9">
    <location>
        <begin position="567"/>
        <end position="576"/>
    </location>
</feature>
<feature type="compositionally biased region" description="Polar residues" evidence="10">
    <location>
        <begin position="196"/>
        <end position="236"/>
    </location>
</feature>
<dbReference type="OrthoDB" id="9946171at2759"/>
<dbReference type="Ensembl" id="ENSLOCT00000003223.1">
    <property type="protein sequence ID" value="ENSLOCP00000003216.1"/>
    <property type="gene ID" value="ENSLOCG00000002732.1"/>
</dbReference>
<feature type="region of interest" description="Disordered" evidence="10">
    <location>
        <begin position="425"/>
        <end position="465"/>
    </location>
</feature>
<feature type="compositionally biased region" description="Polar residues" evidence="10">
    <location>
        <begin position="428"/>
        <end position="453"/>
    </location>
</feature>
<feature type="compositionally biased region" description="Basic and acidic residues" evidence="10">
    <location>
        <begin position="77"/>
        <end position="92"/>
    </location>
</feature>
<dbReference type="PROSITE" id="PS01187">
    <property type="entry name" value="EGF_CA"/>
    <property type="match status" value="1"/>
</dbReference>
<dbReference type="PROSITE" id="PS01186">
    <property type="entry name" value="EGF_2"/>
    <property type="match status" value="1"/>
</dbReference>
<keyword evidence="4 12" id="KW-0732">Signal</keyword>
<keyword evidence="11" id="KW-1133">Transmembrane helix</keyword>
<evidence type="ECO:0000256" key="12">
    <source>
        <dbReference type="SAM" id="SignalP"/>
    </source>
</evidence>
<feature type="compositionally biased region" description="Polar residues" evidence="10">
    <location>
        <begin position="95"/>
        <end position="110"/>
    </location>
</feature>
<dbReference type="CTD" id="57493"/>
<feature type="signal peptide" evidence="12">
    <location>
        <begin position="1"/>
        <end position="25"/>
    </location>
</feature>
<dbReference type="SMART" id="SM00179">
    <property type="entry name" value="EGF_CA"/>
    <property type="match status" value="1"/>
</dbReference>
<dbReference type="FunFam" id="2.10.25.10:FF:000068">
    <property type="entry name" value="Latent transforming growth factor beta binding protein 3"/>
    <property type="match status" value="1"/>
</dbReference>
<evidence type="ECO:0000256" key="4">
    <source>
        <dbReference type="ARBA" id="ARBA00022729"/>
    </source>
</evidence>
<evidence type="ECO:0000256" key="8">
    <source>
        <dbReference type="ARBA" id="ARBA00023180"/>
    </source>
</evidence>
<feature type="compositionally biased region" description="Polar residues" evidence="10">
    <location>
        <begin position="63"/>
        <end position="74"/>
    </location>
</feature>
<feature type="compositionally biased region" description="Polar residues" evidence="10">
    <location>
        <begin position="383"/>
        <end position="403"/>
    </location>
</feature>
<feature type="region of interest" description="Disordered" evidence="10">
    <location>
        <begin position="139"/>
        <end position="276"/>
    </location>
</feature>
<dbReference type="OMA" id="ETERPAM"/>
<keyword evidence="6 11" id="KW-0472">Membrane</keyword>
<dbReference type="FunCoup" id="W5M4A8">
    <property type="interactions" value="259"/>
</dbReference>
<dbReference type="GO" id="GO:0005509">
    <property type="term" value="F:calcium ion binding"/>
    <property type="evidence" value="ECO:0007669"/>
    <property type="project" value="InterPro"/>
</dbReference>
<feature type="compositionally biased region" description="Low complexity" evidence="10">
    <location>
        <begin position="243"/>
        <end position="276"/>
    </location>
</feature>
<feature type="domain" description="EGF-like" evidence="13">
    <location>
        <begin position="579"/>
        <end position="618"/>
    </location>
</feature>
<dbReference type="PROSITE" id="PS00022">
    <property type="entry name" value="EGF_1"/>
    <property type="match status" value="1"/>
</dbReference>
<dbReference type="Pfam" id="PF07645">
    <property type="entry name" value="EGF_CA"/>
    <property type="match status" value="1"/>
</dbReference>
<evidence type="ECO:0000256" key="11">
    <source>
        <dbReference type="SAM" id="Phobius"/>
    </source>
</evidence>
<keyword evidence="2" id="KW-1003">Cell membrane</keyword>
<evidence type="ECO:0000256" key="6">
    <source>
        <dbReference type="ARBA" id="ARBA00023136"/>
    </source>
</evidence>
<dbReference type="InterPro" id="IPR049883">
    <property type="entry name" value="NOTCH1_EGF-like"/>
</dbReference>
<evidence type="ECO:0000259" key="13">
    <source>
        <dbReference type="PROSITE" id="PS50026"/>
    </source>
</evidence>
<name>W5M4A8_LEPOC</name>
<dbReference type="GeneID" id="102691494"/>
<organism evidence="14 15">
    <name type="scientific">Lepisosteus oculatus</name>
    <name type="common">Spotted gar</name>
    <dbReference type="NCBI Taxonomy" id="7918"/>
    <lineage>
        <taxon>Eukaryota</taxon>
        <taxon>Metazoa</taxon>
        <taxon>Chordata</taxon>
        <taxon>Craniata</taxon>
        <taxon>Vertebrata</taxon>
        <taxon>Euteleostomi</taxon>
        <taxon>Actinopterygii</taxon>
        <taxon>Neopterygii</taxon>
        <taxon>Holostei</taxon>
        <taxon>Semionotiformes</taxon>
        <taxon>Lepisosteidae</taxon>
        <taxon>Lepisosteus</taxon>
    </lineage>
</organism>
<dbReference type="GO" id="GO:0005886">
    <property type="term" value="C:plasma membrane"/>
    <property type="evidence" value="ECO:0007669"/>
    <property type="project" value="UniProtKB-SubCell"/>
</dbReference>
<keyword evidence="3 9" id="KW-0245">EGF-like domain</keyword>
<reference evidence="14" key="3">
    <citation type="submission" date="2025-09" db="UniProtKB">
        <authorList>
            <consortium name="Ensembl"/>
        </authorList>
    </citation>
    <scope>IDENTIFICATION</scope>
</reference>
<reference evidence="14" key="2">
    <citation type="submission" date="2025-08" db="UniProtKB">
        <authorList>
            <consortium name="Ensembl"/>
        </authorList>
    </citation>
    <scope>IDENTIFICATION</scope>
</reference>
<dbReference type="CDD" id="cd00054">
    <property type="entry name" value="EGF_CA"/>
    <property type="match status" value="2"/>
</dbReference>
<feature type="compositionally biased region" description="Polar residues" evidence="10">
    <location>
        <begin position="295"/>
        <end position="324"/>
    </location>
</feature>
<feature type="chain" id="PRO_5004865661" evidence="12">
    <location>
        <begin position="26"/>
        <end position="935"/>
    </location>
</feature>
<dbReference type="InParanoid" id="W5M4A8"/>
<comment type="subcellular location">
    <subcellularLocation>
        <location evidence="1">Cell membrane</location>
    </subcellularLocation>
</comment>
<proteinExistence type="predicted"/>
<evidence type="ECO:0000256" key="5">
    <source>
        <dbReference type="ARBA" id="ARBA00022737"/>
    </source>
</evidence>
<dbReference type="STRING" id="7918.ENSLOCP00000003216"/>
<dbReference type="InterPro" id="IPR000742">
    <property type="entry name" value="EGF"/>
</dbReference>
<sequence>MATCTWINAATLLVMVLSVFKCLCAGSYTARTDPDWITTGESTDFTTNATGFRESTVLPSDVGSHTTASPSRFESASPEKTDSFSGSPEERQTLAGASTATEHSPQTDVHTGTHLEEWKSPSQTDSTYISSRTLLSLSTNSTSPYAEGTQFSDHSQMNTGRSEPWNSTEGDLTTSELTSTGPEHRQSTKGSRHLTTHVSSGENPSTGPPNVTHPSLPTTSDSTPNATPPLNSSWSITEDPETSSSAVMSQSSPSSSKTGFSSSSSSSSVPPSLSSNYSVPFTNSSWADGGGSVTSITHSLTDTDTSTGPPLPRTDNNTDGNQSLPPEDVTHASITTGPPSRTESETTAKDPSTEIGSSESLVTNGSVTELFTSKMEKVEKTTVENPPTTQKSITERTPLTEQDTQVITTSPPVTTRFYAPGTTEETRTIQTEHSTSWATTSQPLSTDSTSQHLSPAGTEGTHTQVSLRTSVRPTNVSTLVLETSTATPGKTPGKTEQTTGFYRSTMVSSTVTSTSATEKLTEKATTITQLTSTTAPATTTLPPVNKCQPNPCANGGKCSPGKSHCICPSSWRGDNCTEDVDECVSSPCPSGSTCVNTKGSFTCECPLGYSLEKGRTCNRAKTFLGTFTVKNVHLANTTDRRFDEHEMQREIIQMLNASLSLLGGYSKSTVTVSSEADGIRCSAVNIFSVTANVTSVDVLRNINEYLKSCTPATTGCCVVHRCSLSYRADSLCAKNNSRCDTERSTCGDSSGIEVCECLPGYFKYSAEDLSCRACNDGYKLENGTCVSCPFGFGGFNCGNFYKLIALVVFPAGGGLLLILLIVLIITCCRKDKNDISKLIFKSGEFQMSPYAEYPKSNRISVEWGRETIEMQENGSTKNLLQMTDIYYSPALRNHELERNGLYPYSGLPGTRHSCIYPGQYNPSFISDDTRRRDYF</sequence>
<keyword evidence="15" id="KW-1185">Reference proteome</keyword>
<keyword evidence="8" id="KW-0325">Glycoprotein</keyword>
<evidence type="ECO:0000256" key="10">
    <source>
        <dbReference type="SAM" id="MobiDB-lite"/>
    </source>
</evidence>
<dbReference type="KEGG" id="loc:102691494"/>
<evidence type="ECO:0000256" key="3">
    <source>
        <dbReference type="ARBA" id="ARBA00022536"/>
    </source>
</evidence>
<evidence type="ECO:0000313" key="14">
    <source>
        <dbReference type="Ensembl" id="ENSLOCP00000003216.1"/>
    </source>
</evidence>
<protein>
    <submittedName>
        <fullName evidence="14">Heart development protein with EGF-like domains 1</fullName>
    </submittedName>
</protein>
<evidence type="ECO:0000313" key="15">
    <source>
        <dbReference type="Proteomes" id="UP000018468"/>
    </source>
</evidence>
<evidence type="ECO:0000256" key="2">
    <source>
        <dbReference type="ARBA" id="ARBA00022475"/>
    </source>
</evidence>
<feature type="region of interest" description="Disordered" evidence="10">
    <location>
        <begin position="378"/>
        <end position="403"/>
    </location>
</feature>
<dbReference type="GO" id="GO:0007043">
    <property type="term" value="P:cell-cell junction assembly"/>
    <property type="evidence" value="ECO:0007669"/>
    <property type="project" value="Ensembl"/>
</dbReference>
<dbReference type="EMBL" id="AHAT01011587">
    <property type="status" value="NOT_ANNOTATED_CDS"/>
    <property type="molecule type" value="Genomic_DNA"/>
</dbReference>
<dbReference type="InterPro" id="IPR000152">
    <property type="entry name" value="EGF-type_Asp/Asn_hydroxyl_site"/>
</dbReference>
<dbReference type="GO" id="GO:0007507">
    <property type="term" value="P:heart development"/>
    <property type="evidence" value="ECO:0007669"/>
    <property type="project" value="Ensembl"/>
</dbReference>
<dbReference type="Proteomes" id="UP000018468">
    <property type="component" value="Linkage group LG12"/>
</dbReference>
<accession>W5M4A8</accession>
<feature type="compositionally biased region" description="Polar residues" evidence="10">
    <location>
        <begin position="354"/>
        <end position="365"/>
    </location>
</feature>